<evidence type="ECO:0000259" key="1">
    <source>
        <dbReference type="PROSITE" id="PS50144"/>
    </source>
</evidence>
<gene>
    <name evidence="2" type="ORF">V5N11_018280</name>
</gene>
<sequence>MGSDSAILKSWRDELPPCSSSLVKVSELTNNKHESPHFVSGGFNWRMVIYPKGNEEDNGSGFVSMYVECLSATPPPMDVFAYLSFFAFNKKDNKYLSIQDVEVKRFNSSRFVWGLSKAVPLDPEKGFLVDGGEFGAHVKVASSPPVVSVDGHKFSWSIRDFSALKLNDCVSKTFHMGDKNWTLTLYPKGDSRAESKLSTFLHLADGETLGMILVRVHLQVLDPRGSNHLKCCFKSWVMASNRAQGMPQFMTLAKIQEAYLDLEDSLNVEIECEVVNAS</sequence>
<protein>
    <submittedName>
        <fullName evidence="2">Ubiquitin C-terminal hydrolase 13</fullName>
    </submittedName>
</protein>
<dbReference type="SUPFAM" id="SSF49599">
    <property type="entry name" value="TRAF domain-like"/>
    <property type="match status" value="2"/>
</dbReference>
<evidence type="ECO:0000313" key="2">
    <source>
        <dbReference type="EMBL" id="KAL1206233.1"/>
    </source>
</evidence>
<dbReference type="EMBL" id="JBANAX010000506">
    <property type="protein sequence ID" value="KAL1206233.1"/>
    <property type="molecule type" value="Genomic_DNA"/>
</dbReference>
<dbReference type="SMART" id="SM00061">
    <property type="entry name" value="MATH"/>
    <property type="match status" value="1"/>
</dbReference>
<dbReference type="GO" id="GO:0016787">
    <property type="term" value="F:hydrolase activity"/>
    <property type="evidence" value="ECO:0007669"/>
    <property type="project" value="UniProtKB-KW"/>
</dbReference>
<dbReference type="Proteomes" id="UP001558713">
    <property type="component" value="Unassembled WGS sequence"/>
</dbReference>
<reference evidence="2 3" key="1">
    <citation type="submission" date="2024-04" db="EMBL/GenBank/DDBJ databases">
        <title>Genome assembly C_amara_ONT_v2.</title>
        <authorList>
            <person name="Yant L."/>
            <person name="Moore C."/>
            <person name="Slenker M."/>
        </authorList>
    </citation>
    <scope>NUCLEOTIDE SEQUENCE [LARGE SCALE GENOMIC DNA]</scope>
    <source>
        <tissue evidence="2">Leaf</tissue>
    </source>
</reference>
<accession>A0ABD1AHK6</accession>
<dbReference type="AlphaFoldDB" id="A0ABD1AHK6"/>
<dbReference type="Gene3D" id="2.60.210.10">
    <property type="entry name" value="Apoptosis, Tumor Necrosis Factor Receptor Associated Protein 2, Chain A"/>
    <property type="match status" value="2"/>
</dbReference>
<comment type="caution">
    <text evidence="2">The sequence shown here is derived from an EMBL/GenBank/DDBJ whole genome shotgun (WGS) entry which is preliminary data.</text>
</comment>
<feature type="domain" description="MATH" evidence="1">
    <location>
        <begin position="151"/>
        <end position="272"/>
    </location>
</feature>
<feature type="domain" description="MATH" evidence="1">
    <location>
        <begin position="15"/>
        <end position="140"/>
    </location>
</feature>
<organism evidence="2 3">
    <name type="scientific">Cardamine amara subsp. amara</name>
    <dbReference type="NCBI Taxonomy" id="228776"/>
    <lineage>
        <taxon>Eukaryota</taxon>
        <taxon>Viridiplantae</taxon>
        <taxon>Streptophyta</taxon>
        <taxon>Embryophyta</taxon>
        <taxon>Tracheophyta</taxon>
        <taxon>Spermatophyta</taxon>
        <taxon>Magnoliopsida</taxon>
        <taxon>eudicotyledons</taxon>
        <taxon>Gunneridae</taxon>
        <taxon>Pentapetalae</taxon>
        <taxon>rosids</taxon>
        <taxon>malvids</taxon>
        <taxon>Brassicales</taxon>
        <taxon>Brassicaceae</taxon>
        <taxon>Cardamineae</taxon>
        <taxon>Cardamine</taxon>
    </lineage>
</organism>
<dbReference type="InterPro" id="IPR008974">
    <property type="entry name" value="TRAF-like"/>
</dbReference>
<keyword evidence="3" id="KW-1185">Reference proteome</keyword>
<evidence type="ECO:0000313" key="3">
    <source>
        <dbReference type="Proteomes" id="UP001558713"/>
    </source>
</evidence>
<dbReference type="PANTHER" id="PTHR46162:SF5">
    <property type="entry name" value="T23K8.6-RELATED"/>
    <property type="match status" value="1"/>
</dbReference>
<proteinExistence type="predicted"/>
<dbReference type="PROSITE" id="PS50144">
    <property type="entry name" value="MATH"/>
    <property type="match status" value="2"/>
</dbReference>
<keyword evidence="2" id="KW-0378">Hydrolase</keyword>
<name>A0ABD1AHK6_CARAN</name>
<dbReference type="PANTHER" id="PTHR46162">
    <property type="entry name" value="TRAF-LIKE FAMILY PROTEIN"/>
    <property type="match status" value="1"/>
</dbReference>
<dbReference type="InterPro" id="IPR002083">
    <property type="entry name" value="MATH/TRAF_dom"/>
</dbReference>
<dbReference type="Pfam" id="PF22486">
    <property type="entry name" value="MATH_2"/>
    <property type="match status" value="2"/>
</dbReference>
<dbReference type="CDD" id="cd00121">
    <property type="entry name" value="MATH"/>
    <property type="match status" value="2"/>
</dbReference>